<feature type="region of interest" description="Disordered" evidence="1">
    <location>
        <begin position="1"/>
        <end position="32"/>
    </location>
</feature>
<evidence type="ECO:0000256" key="1">
    <source>
        <dbReference type="SAM" id="MobiDB-lite"/>
    </source>
</evidence>
<organism evidence="2 3">
    <name type="scientific">Colocasia esculenta</name>
    <name type="common">Wild taro</name>
    <name type="synonym">Arum esculentum</name>
    <dbReference type="NCBI Taxonomy" id="4460"/>
    <lineage>
        <taxon>Eukaryota</taxon>
        <taxon>Viridiplantae</taxon>
        <taxon>Streptophyta</taxon>
        <taxon>Embryophyta</taxon>
        <taxon>Tracheophyta</taxon>
        <taxon>Spermatophyta</taxon>
        <taxon>Magnoliopsida</taxon>
        <taxon>Liliopsida</taxon>
        <taxon>Araceae</taxon>
        <taxon>Aroideae</taxon>
        <taxon>Colocasieae</taxon>
        <taxon>Colocasia</taxon>
    </lineage>
</organism>
<sequence>MPWLTGHPLTIPFSSPCEDRTTSTRDGTPKQLSLPRLPFPVCVLRCAQSISGRSNRKEVSVRRG</sequence>
<reference evidence="2" key="1">
    <citation type="submission" date="2017-07" db="EMBL/GenBank/DDBJ databases">
        <title>Taro Niue Genome Assembly and Annotation.</title>
        <authorList>
            <person name="Atibalentja N."/>
            <person name="Keating K."/>
            <person name="Fields C.J."/>
        </authorList>
    </citation>
    <scope>NUCLEOTIDE SEQUENCE</scope>
    <source>
        <strain evidence="2">Niue_2</strain>
        <tissue evidence="2">Leaf</tissue>
    </source>
</reference>
<protein>
    <submittedName>
        <fullName evidence="2">Uncharacterized protein</fullName>
    </submittedName>
</protein>
<comment type="caution">
    <text evidence="2">The sequence shown here is derived from an EMBL/GenBank/DDBJ whole genome shotgun (WGS) entry which is preliminary data.</text>
</comment>
<keyword evidence="3" id="KW-1185">Reference proteome</keyword>
<dbReference type="Proteomes" id="UP000652761">
    <property type="component" value="Unassembled WGS sequence"/>
</dbReference>
<name>A0A843VJX3_COLES</name>
<evidence type="ECO:0000313" key="3">
    <source>
        <dbReference type="Proteomes" id="UP000652761"/>
    </source>
</evidence>
<evidence type="ECO:0000313" key="2">
    <source>
        <dbReference type="EMBL" id="MQL97141.1"/>
    </source>
</evidence>
<proteinExistence type="predicted"/>
<gene>
    <name evidence="2" type="ORF">Taro_029822</name>
</gene>
<dbReference type="EMBL" id="NMUH01002006">
    <property type="protein sequence ID" value="MQL97141.1"/>
    <property type="molecule type" value="Genomic_DNA"/>
</dbReference>
<accession>A0A843VJX3</accession>
<dbReference type="AlphaFoldDB" id="A0A843VJX3"/>